<organism evidence="1 2">
    <name type="scientific">Mycobacterium talmoniae</name>
    <dbReference type="NCBI Taxonomy" id="1858794"/>
    <lineage>
        <taxon>Bacteria</taxon>
        <taxon>Bacillati</taxon>
        <taxon>Actinomycetota</taxon>
        <taxon>Actinomycetes</taxon>
        <taxon>Mycobacteriales</taxon>
        <taxon>Mycobacteriaceae</taxon>
        <taxon>Mycobacterium</taxon>
    </lineage>
</organism>
<name>A0A2S8BMS2_9MYCO</name>
<sequence length="58" mass="6316">MAPSTYRSSSIESERAGEFWRSADLDIDRVVAVKRTPATRSSSGAGVSVEHAYVEVSR</sequence>
<dbReference type="EMBL" id="PPEA01000254">
    <property type="protein sequence ID" value="PQM47994.1"/>
    <property type="molecule type" value="Genomic_DNA"/>
</dbReference>
<reference evidence="1 2" key="1">
    <citation type="journal article" date="2017" name="Int. J. Syst. Evol. Microbiol.">
        <title>Mycobacterium talmoniae sp. nov., a slowly growing mycobacterium isolated from human respiratory samples.</title>
        <authorList>
            <person name="Davidson R.M."/>
            <person name="DeGroote M.A."/>
            <person name="Marola J.L."/>
            <person name="Buss S."/>
            <person name="Jones V."/>
            <person name="McNeil M.R."/>
            <person name="Freifeld A.G."/>
            <person name="Elaine Epperson L."/>
            <person name="Hasan N.A."/>
            <person name="Jackson M."/>
            <person name="Iwen P.C."/>
            <person name="Salfinger M."/>
            <person name="Strong M."/>
        </authorList>
    </citation>
    <scope>NUCLEOTIDE SEQUENCE [LARGE SCALE GENOMIC DNA]</scope>
    <source>
        <strain evidence="1 2">ATCC BAA-2683</strain>
    </source>
</reference>
<gene>
    <name evidence="1" type="ORF">C1Y40_01817</name>
</gene>
<accession>A0A2S8BMS2</accession>
<proteinExistence type="predicted"/>
<protein>
    <submittedName>
        <fullName evidence="1">Uncharacterized protein</fullName>
    </submittedName>
</protein>
<dbReference type="AlphaFoldDB" id="A0A2S8BMS2"/>
<dbReference type="Proteomes" id="UP000238296">
    <property type="component" value="Unassembled WGS sequence"/>
</dbReference>
<comment type="caution">
    <text evidence="1">The sequence shown here is derived from an EMBL/GenBank/DDBJ whole genome shotgun (WGS) entry which is preliminary data.</text>
</comment>
<evidence type="ECO:0000313" key="1">
    <source>
        <dbReference type="EMBL" id="PQM47994.1"/>
    </source>
</evidence>
<evidence type="ECO:0000313" key="2">
    <source>
        <dbReference type="Proteomes" id="UP000238296"/>
    </source>
</evidence>